<dbReference type="InterPro" id="IPR036941">
    <property type="entry name" value="Rcpt_L-dom_sf"/>
</dbReference>
<evidence type="ECO:0000313" key="4">
    <source>
        <dbReference type="EMBL" id="KAK5972841.1"/>
    </source>
</evidence>
<dbReference type="AlphaFoldDB" id="A0AAN8IGM9"/>
<keyword evidence="2" id="KW-0732">Signal</keyword>
<dbReference type="InterPro" id="IPR053079">
    <property type="entry name" value="SPS2_domain"/>
</dbReference>
<keyword evidence="1" id="KW-0472">Membrane</keyword>
<keyword evidence="1" id="KW-1133">Transmembrane helix</keyword>
<keyword evidence="1" id="KW-0812">Transmembrane</keyword>
<dbReference type="EMBL" id="WIXE01016217">
    <property type="protein sequence ID" value="KAK5972841.1"/>
    <property type="molecule type" value="Genomic_DNA"/>
</dbReference>
<evidence type="ECO:0000259" key="3">
    <source>
        <dbReference type="Pfam" id="PF01030"/>
    </source>
</evidence>
<feature type="chain" id="PRO_5042869962" description="Receptor L-domain domain-containing protein" evidence="2">
    <location>
        <begin position="26"/>
        <end position="507"/>
    </location>
</feature>
<sequence>MLTPTARARFLCTLLLLHSIDICCFYRNYNFMCNMSTGYNIFTVNEFYPVKIDTQCRSAVYIEQRPPYIPVEVDFFDQDQLNYLLSIKHVNVCLRIVETSLESLNLLMENLTGMCEGVVLDIRGNNELVNITTGPFVRGIDPKRVRIRGNPKLSASQLATFKGFPDVQKDKECFVTQYLEYDPKMLANCTDVYGVLRLTQNINTSSWKKFKYSGCIQIEGPFVTDLKFLDYIEEFKPIDGCDQFIKNNADLCVKNPSAIRAKFPGINIYNNKKNCEQQCAGGMVNEKYLNNTSDCETRIGDVTITNWTGKPNNINVLLKTKFIQGRLRITYNEGLGSFDYLRNVEEIGTPEVLGAEPALIVLNNTDLVTLEMPKLKKVLQKKHAITVRILRNRNLEMTAGEVQAFEKAAGGDKHAELEYRKRRNKVDSPEFRIFIYLLLVLLAIALLFLLFLFIGHQAQSTSTLPRPPLKLPKKSQLILLDMSKEIIAKNPMVWRRLDRPLIWRYTD</sequence>
<dbReference type="SUPFAM" id="SSF52058">
    <property type="entry name" value="L domain-like"/>
    <property type="match status" value="2"/>
</dbReference>
<evidence type="ECO:0000256" key="2">
    <source>
        <dbReference type="SAM" id="SignalP"/>
    </source>
</evidence>
<dbReference type="Gene3D" id="3.80.20.20">
    <property type="entry name" value="Receptor L-domain"/>
    <property type="match status" value="1"/>
</dbReference>
<dbReference type="PANTHER" id="PTHR21662">
    <property type="entry name" value="RECEPTOR PROTEIN-TYROSINE KINASE"/>
    <property type="match status" value="1"/>
</dbReference>
<keyword evidence="5" id="KW-1185">Reference proteome</keyword>
<dbReference type="PANTHER" id="PTHR21662:SF59">
    <property type="entry name" value="RECEPTOR PROTEIN-TYROSINE KINASE"/>
    <property type="match status" value="1"/>
</dbReference>
<dbReference type="Pfam" id="PF01030">
    <property type="entry name" value="Recep_L_domain"/>
    <property type="match status" value="1"/>
</dbReference>
<protein>
    <recommendedName>
        <fullName evidence="3">Receptor L-domain domain-containing protein</fullName>
    </recommendedName>
</protein>
<reference evidence="4 5" key="1">
    <citation type="submission" date="2019-10" db="EMBL/GenBank/DDBJ databases">
        <title>Assembly and Annotation for the nematode Trichostrongylus colubriformis.</title>
        <authorList>
            <person name="Martin J."/>
        </authorList>
    </citation>
    <scope>NUCLEOTIDE SEQUENCE [LARGE SCALE GENOMIC DNA]</scope>
    <source>
        <strain evidence="4">G859</strain>
        <tissue evidence="4">Whole worm</tissue>
    </source>
</reference>
<name>A0AAN8IGM9_TRICO</name>
<organism evidence="4 5">
    <name type="scientific">Trichostrongylus colubriformis</name>
    <name type="common">Black scour worm</name>
    <dbReference type="NCBI Taxonomy" id="6319"/>
    <lineage>
        <taxon>Eukaryota</taxon>
        <taxon>Metazoa</taxon>
        <taxon>Ecdysozoa</taxon>
        <taxon>Nematoda</taxon>
        <taxon>Chromadorea</taxon>
        <taxon>Rhabditida</taxon>
        <taxon>Rhabditina</taxon>
        <taxon>Rhabditomorpha</taxon>
        <taxon>Strongyloidea</taxon>
        <taxon>Trichostrongylidae</taxon>
        <taxon>Trichostrongylus</taxon>
    </lineage>
</organism>
<gene>
    <name evidence="4" type="ORF">GCK32_010237</name>
</gene>
<evidence type="ECO:0000313" key="5">
    <source>
        <dbReference type="Proteomes" id="UP001331761"/>
    </source>
</evidence>
<accession>A0AAN8IGM9</accession>
<feature type="non-terminal residue" evidence="4">
    <location>
        <position position="507"/>
    </location>
</feature>
<feature type="transmembrane region" description="Helical" evidence="1">
    <location>
        <begin position="433"/>
        <end position="454"/>
    </location>
</feature>
<dbReference type="InterPro" id="IPR000494">
    <property type="entry name" value="Rcpt_L-dom"/>
</dbReference>
<proteinExistence type="predicted"/>
<feature type="signal peptide" evidence="2">
    <location>
        <begin position="1"/>
        <end position="25"/>
    </location>
</feature>
<feature type="domain" description="Receptor L-domain" evidence="3">
    <location>
        <begin position="295"/>
        <end position="404"/>
    </location>
</feature>
<comment type="caution">
    <text evidence="4">The sequence shown here is derived from an EMBL/GenBank/DDBJ whole genome shotgun (WGS) entry which is preliminary data.</text>
</comment>
<evidence type="ECO:0000256" key="1">
    <source>
        <dbReference type="SAM" id="Phobius"/>
    </source>
</evidence>
<dbReference type="Proteomes" id="UP001331761">
    <property type="component" value="Unassembled WGS sequence"/>
</dbReference>